<evidence type="ECO:0000256" key="2">
    <source>
        <dbReference type="ARBA" id="ARBA00007441"/>
    </source>
</evidence>
<gene>
    <name evidence="11" type="ORF">ECC02_008852</name>
</gene>
<dbReference type="Gene3D" id="3.90.1150.10">
    <property type="entry name" value="Aspartate Aminotransferase, domain 1"/>
    <property type="match status" value="1"/>
</dbReference>
<sequence>MMWGAIFVLLPFSCLTCRLFWSRIAARPCARVCGIPIFSFLLSLRCFFVFFFFVDPQSVPQGIVVMAYPFGDLRPSRRAERCQNKLKSFVSELLSASAAGSSGKGLISLAIGDPALDGNFLPPPILTSNFVKCAKSNICNGYCPCFGLNGTCKSIGKYWKTNFAPSMKGEFAADHVIVASGSSDALSMCFGALCDDGGNILLPAPFFAHYDTICSYYNIQPRFYHCIHEKDWEIDFDHLRSLVDGRTKAILMNNPSNPCGSNFSRQHIADLIRVCEELHLPLIADEIYAGLVFSGETFTSVADFDTPVPLFVVSGLSKRFNVPGYRFGWVVVVDRDGYGAKLLKGVRKLATRTLMPNSLLQHAVVSALEETPQSFFEDCANRMEAGAMVLYNGLKDCPGLKLVRPRGSMFMSVVLAFEELDCSVRSDVEFSRRLAEEENVHVFPGEPFNMPGALRITVSRSLPMLHEAVQRIQSFCERHRRA</sequence>
<dbReference type="PANTHER" id="PTHR45744">
    <property type="entry name" value="TYROSINE AMINOTRANSFERASE"/>
    <property type="match status" value="1"/>
</dbReference>
<evidence type="ECO:0000259" key="10">
    <source>
        <dbReference type="Pfam" id="PF00155"/>
    </source>
</evidence>
<dbReference type="InterPro" id="IPR005958">
    <property type="entry name" value="TyrNic_aminoTrfase"/>
</dbReference>
<proteinExistence type="inferred from homology"/>
<dbReference type="InterPro" id="IPR015422">
    <property type="entry name" value="PyrdxlP-dep_Trfase_small"/>
</dbReference>
<dbReference type="VEuPathDB" id="TriTrypDB:ECC02_008852"/>
<keyword evidence="4" id="KW-0808">Transferase</keyword>
<keyword evidence="9" id="KW-0732">Signal</keyword>
<feature type="modified residue" description="N6-(pyridoxal phosphate)lysine" evidence="7">
    <location>
        <position position="318"/>
    </location>
</feature>
<dbReference type="PANTHER" id="PTHR45744:SF2">
    <property type="entry name" value="TYROSINE AMINOTRANSFERASE"/>
    <property type="match status" value="1"/>
</dbReference>
<evidence type="ECO:0000256" key="7">
    <source>
        <dbReference type="PIRSR" id="PIRSR000517-1"/>
    </source>
</evidence>
<keyword evidence="8" id="KW-0812">Transmembrane</keyword>
<dbReference type="CDD" id="cd00609">
    <property type="entry name" value="AAT_like"/>
    <property type="match status" value="1"/>
</dbReference>
<keyword evidence="3" id="KW-0032">Aminotransferase</keyword>
<keyword evidence="8" id="KW-1133">Transmembrane helix</keyword>
<dbReference type="EMBL" id="JABDHM010000103">
    <property type="protein sequence ID" value="KAF5218203.1"/>
    <property type="molecule type" value="Genomic_DNA"/>
</dbReference>
<name>A0A7J6XV86_TRYCR</name>
<dbReference type="Proteomes" id="UP000583944">
    <property type="component" value="Unassembled WGS sequence"/>
</dbReference>
<feature type="transmembrane region" description="Helical" evidence="8">
    <location>
        <begin position="35"/>
        <end position="54"/>
    </location>
</feature>
<dbReference type="GO" id="GO:0006572">
    <property type="term" value="P:L-tyrosine catabolic process"/>
    <property type="evidence" value="ECO:0007669"/>
    <property type="project" value="TreeGrafter"/>
</dbReference>
<organism evidence="11 12">
    <name type="scientific">Trypanosoma cruzi</name>
    <dbReference type="NCBI Taxonomy" id="5693"/>
    <lineage>
        <taxon>Eukaryota</taxon>
        <taxon>Discoba</taxon>
        <taxon>Euglenozoa</taxon>
        <taxon>Kinetoplastea</taxon>
        <taxon>Metakinetoplastina</taxon>
        <taxon>Trypanosomatida</taxon>
        <taxon>Trypanosomatidae</taxon>
        <taxon>Trypanosoma</taxon>
        <taxon>Schizotrypanum</taxon>
    </lineage>
</organism>
<dbReference type="InterPro" id="IPR015421">
    <property type="entry name" value="PyrdxlP-dep_Trfase_major"/>
</dbReference>
<feature type="signal peptide" evidence="9">
    <location>
        <begin position="1"/>
        <end position="16"/>
    </location>
</feature>
<dbReference type="GO" id="GO:0030170">
    <property type="term" value="F:pyridoxal phosphate binding"/>
    <property type="evidence" value="ECO:0007669"/>
    <property type="project" value="InterPro"/>
</dbReference>
<dbReference type="Pfam" id="PF00155">
    <property type="entry name" value="Aminotran_1_2"/>
    <property type="match status" value="1"/>
</dbReference>
<keyword evidence="8" id="KW-0472">Membrane</keyword>
<feature type="domain" description="Aminotransferase class I/classII large" evidence="10">
    <location>
        <begin position="106"/>
        <end position="472"/>
    </location>
</feature>
<evidence type="ECO:0000313" key="11">
    <source>
        <dbReference type="EMBL" id="KAF5218203.1"/>
    </source>
</evidence>
<evidence type="ECO:0000256" key="8">
    <source>
        <dbReference type="SAM" id="Phobius"/>
    </source>
</evidence>
<dbReference type="InterPro" id="IPR015424">
    <property type="entry name" value="PyrdxlP-dep_Trfase"/>
</dbReference>
<evidence type="ECO:0000256" key="1">
    <source>
        <dbReference type="ARBA" id="ARBA00001933"/>
    </source>
</evidence>
<accession>A0A7J6XV86</accession>
<comment type="caution">
    <text evidence="11">The sequence shown here is derived from an EMBL/GenBank/DDBJ whole genome shotgun (WGS) entry which is preliminary data.</text>
</comment>
<dbReference type="InterPro" id="IPR004839">
    <property type="entry name" value="Aminotransferase_I/II_large"/>
</dbReference>
<keyword evidence="5 6" id="KW-0663">Pyridoxal phosphate</keyword>
<dbReference type="NCBIfam" id="TIGR01265">
    <property type="entry name" value="tyr_nico_aTase"/>
    <property type="match status" value="1"/>
</dbReference>
<evidence type="ECO:0000313" key="12">
    <source>
        <dbReference type="Proteomes" id="UP000583944"/>
    </source>
</evidence>
<evidence type="ECO:0000256" key="6">
    <source>
        <dbReference type="PIRNR" id="PIRNR000517"/>
    </source>
</evidence>
<dbReference type="Gene3D" id="3.40.640.10">
    <property type="entry name" value="Type I PLP-dependent aspartate aminotransferase-like (Major domain)"/>
    <property type="match status" value="1"/>
</dbReference>
<dbReference type="AlphaFoldDB" id="A0A7J6XV86"/>
<dbReference type="GO" id="GO:0004838">
    <property type="term" value="F:L-tyrosine-2-oxoglutarate transaminase activity"/>
    <property type="evidence" value="ECO:0007669"/>
    <property type="project" value="TreeGrafter"/>
</dbReference>
<comment type="similarity">
    <text evidence="2 6">Belongs to the class-I pyridoxal-phosphate-dependent aminotransferase family.</text>
</comment>
<evidence type="ECO:0000256" key="3">
    <source>
        <dbReference type="ARBA" id="ARBA00022576"/>
    </source>
</evidence>
<comment type="cofactor">
    <cofactor evidence="1 6 7">
        <name>pyridoxal 5'-phosphate</name>
        <dbReference type="ChEBI" id="CHEBI:597326"/>
    </cofactor>
</comment>
<dbReference type="VEuPathDB" id="TriTrypDB:BCY84_22837"/>
<dbReference type="PRINTS" id="PR00753">
    <property type="entry name" value="ACCSYNTHASE"/>
</dbReference>
<dbReference type="PIRSF" id="PIRSF000517">
    <property type="entry name" value="Tyr_transaminase"/>
    <property type="match status" value="1"/>
</dbReference>
<evidence type="ECO:0000256" key="9">
    <source>
        <dbReference type="SAM" id="SignalP"/>
    </source>
</evidence>
<evidence type="ECO:0000256" key="4">
    <source>
        <dbReference type="ARBA" id="ARBA00022679"/>
    </source>
</evidence>
<dbReference type="SUPFAM" id="SSF53383">
    <property type="entry name" value="PLP-dependent transferases"/>
    <property type="match status" value="1"/>
</dbReference>
<evidence type="ECO:0000256" key="5">
    <source>
        <dbReference type="ARBA" id="ARBA00022898"/>
    </source>
</evidence>
<feature type="chain" id="PRO_5029707870" description="Aminotransferase class I/classII large domain-containing protein" evidence="9">
    <location>
        <begin position="17"/>
        <end position="482"/>
    </location>
</feature>
<reference evidence="11 12" key="1">
    <citation type="journal article" date="2019" name="Genome Biol. Evol.">
        <title>Nanopore Sequencing Significantly Improves Genome Assembly of the Protozoan Parasite Trypanosoma cruzi.</title>
        <authorList>
            <person name="Diaz-Viraque F."/>
            <person name="Pita S."/>
            <person name="Greif G."/>
            <person name="de Souza R.C.M."/>
            <person name="Iraola G."/>
            <person name="Robello C."/>
        </authorList>
    </citation>
    <scope>NUCLEOTIDE SEQUENCE [LARGE SCALE GENOMIC DNA]</scope>
    <source>
        <strain evidence="11 12">Berenice</strain>
    </source>
</reference>
<protein>
    <recommendedName>
        <fullName evidence="10">Aminotransferase class I/classII large domain-containing protein</fullName>
    </recommendedName>
</protein>